<dbReference type="PANTHER" id="PTHR34236">
    <property type="entry name" value="DIMETHYL SULFOXIDE REDUCTASE TRANSCRIPTIONAL ACTIVATOR"/>
    <property type="match status" value="1"/>
</dbReference>
<evidence type="ECO:0000256" key="1">
    <source>
        <dbReference type="ARBA" id="ARBA00023015"/>
    </source>
</evidence>
<dbReference type="PANTHER" id="PTHR34236:SF1">
    <property type="entry name" value="DIMETHYL SULFOXIDE REDUCTASE TRANSCRIPTIONAL ACTIVATOR"/>
    <property type="match status" value="1"/>
</dbReference>
<keyword evidence="1" id="KW-0805">Transcription regulation</keyword>
<evidence type="ECO:0000313" key="6">
    <source>
        <dbReference type="Proteomes" id="UP001597076"/>
    </source>
</evidence>
<evidence type="ECO:0000259" key="4">
    <source>
        <dbReference type="Pfam" id="PF24278"/>
    </source>
</evidence>
<reference evidence="5 6" key="1">
    <citation type="journal article" date="2019" name="Int. J. Syst. Evol. Microbiol.">
        <title>The Global Catalogue of Microorganisms (GCM) 10K type strain sequencing project: providing services to taxonomists for standard genome sequencing and annotation.</title>
        <authorList>
            <consortium name="The Broad Institute Genomics Platform"/>
            <consortium name="The Broad Institute Genome Sequencing Center for Infectious Disease"/>
            <person name="Wu L."/>
            <person name="Ma J."/>
        </authorList>
    </citation>
    <scope>NUCLEOTIDE SEQUENCE [LARGE SCALE GENOMIC DNA]</scope>
    <source>
        <strain evidence="5 6">CGMCC 1.12230</strain>
    </source>
</reference>
<dbReference type="InterPro" id="IPR036388">
    <property type="entry name" value="WH-like_DNA-bd_sf"/>
</dbReference>
<evidence type="ECO:0000256" key="2">
    <source>
        <dbReference type="ARBA" id="ARBA00023163"/>
    </source>
</evidence>
<feature type="domain" description="HVO-0513-like N-terminal" evidence="4">
    <location>
        <begin position="18"/>
        <end position="152"/>
    </location>
</feature>
<keyword evidence="2" id="KW-0804">Transcription</keyword>
<protein>
    <submittedName>
        <fullName evidence="5">Helix-turn-helix domain-containing protein</fullName>
    </submittedName>
</protein>
<feature type="domain" description="HTH bat-type" evidence="3">
    <location>
        <begin position="163"/>
        <end position="214"/>
    </location>
</feature>
<evidence type="ECO:0000259" key="3">
    <source>
        <dbReference type="Pfam" id="PF04967"/>
    </source>
</evidence>
<comment type="caution">
    <text evidence="5">The sequence shown here is derived from an EMBL/GenBank/DDBJ whole genome shotgun (WGS) entry which is preliminary data.</text>
</comment>
<keyword evidence="6" id="KW-1185">Reference proteome</keyword>
<dbReference type="Gene3D" id="1.10.10.10">
    <property type="entry name" value="Winged helix-like DNA-binding domain superfamily/Winged helix DNA-binding domain"/>
    <property type="match status" value="1"/>
</dbReference>
<dbReference type="AlphaFoldDB" id="A0ABD6BCF2"/>
<sequence>MRYATMVLTWADGRLNAIDDRFGRSDAVGIEAIRYLNPIHEGRYVELLELWGDLERARALLADCSVALEYDVAGTDGHGVAYVQCRIVEPVDDLLSILREHEIVLDWPMTYVDTEAARGLEVTALGTSRAIQHAAAALPEGIDVDLQRLGEYDPGTGHSAPTLTARQQELFELAVSEGYYEVPRETTHRELAAKLDLAPGTVSEHLQRIEATLAARYTSTRS</sequence>
<dbReference type="RefSeq" id="WP_390284576.1">
    <property type="nucleotide sequence ID" value="NZ_JBHUDI010000003.1"/>
</dbReference>
<dbReference type="Proteomes" id="UP001597076">
    <property type="component" value="Unassembled WGS sequence"/>
</dbReference>
<dbReference type="Pfam" id="PF04967">
    <property type="entry name" value="HTH_10"/>
    <property type="match status" value="1"/>
</dbReference>
<organism evidence="5 6">
    <name type="scientific">Haloarchaeobius amylolyticus</name>
    <dbReference type="NCBI Taxonomy" id="1198296"/>
    <lineage>
        <taxon>Archaea</taxon>
        <taxon>Methanobacteriati</taxon>
        <taxon>Methanobacteriota</taxon>
        <taxon>Stenosarchaea group</taxon>
        <taxon>Halobacteria</taxon>
        <taxon>Halobacteriales</taxon>
        <taxon>Halorubellaceae</taxon>
        <taxon>Haloarchaeobius</taxon>
    </lineage>
</organism>
<dbReference type="Pfam" id="PF24278">
    <property type="entry name" value="HVO_0513_N"/>
    <property type="match status" value="1"/>
</dbReference>
<evidence type="ECO:0000313" key="5">
    <source>
        <dbReference type="EMBL" id="MFD1562698.1"/>
    </source>
</evidence>
<dbReference type="InterPro" id="IPR056493">
    <property type="entry name" value="HVO_0513_N"/>
</dbReference>
<gene>
    <name evidence="5" type="ORF">ACFR99_03910</name>
</gene>
<accession>A0ABD6BCF2</accession>
<name>A0ABD6BCF2_9EURY</name>
<dbReference type="EMBL" id="JBHUDI010000003">
    <property type="protein sequence ID" value="MFD1562698.1"/>
    <property type="molecule type" value="Genomic_DNA"/>
</dbReference>
<dbReference type="InterPro" id="IPR007050">
    <property type="entry name" value="HTH_bacterioopsin"/>
</dbReference>
<proteinExistence type="predicted"/>